<proteinExistence type="predicted"/>
<name>A0ABQ1IUS7_9PROT</name>
<dbReference type="InterPro" id="IPR006356">
    <property type="entry name" value="HAD-SF_hydro_IIA_hyp3"/>
</dbReference>
<dbReference type="Pfam" id="PF13242">
    <property type="entry name" value="Hydrolase_like"/>
    <property type="match status" value="1"/>
</dbReference>
<dbReference type="Gene3D" id="3.40.50.1000">
    <property type="entry name" value="HAD superfamily/HAD-like"/>
    <property type="match status" value="2"/>
</dbReference>
<dbReference type="NCBIfam" id="TIGR01460">
    <property type="entry name" value="HAD-SF-IIA"/>
    <property type="match status" value="1"/>
</dbReference>
<reference evidence="2" key="1">
    <citation type="journal article" date="2019" name="Int. J. Syst. Evol. Microbiol.">
        <title>The Global Catalogue of Microorganisms (GCM) 10K type strain sequencing project: providing services to taxonomists for standard genome sequencing and annotation.</title>
        <authorList>
            <consortium name="The Broad Institute Genomics Platform"/>
            <consortium name="The Broad Institute Genome Sequencing Center for Infectious Disease"/>
            <person name="Wu L."/>
            <person name="Ma J."/>
        </authorList>
    </citation>
    <scope>NUCLEOTIDE SEQUENCE [LARGE SCALE GENOMIC DNA]</scope>
    <source>
        <strain evidence="2">CGMCC 1.10188</strain>
    </source>
</reference>
<dbReference type="SUPFAM" id="SSF56784">
    <property type="entry name" value="HAD-like"/>
    <property type="match status" value="1"/>
</dbReference>
<evidence type="ECO:0000313" key="1">
    <source>
        <dbReference type="EMBL" id="GGB52619.1"/>
    </source>
</evidence>
<dbReference type="InterPro" id="IPR006357">
    <property type="entry name" value="HAD-SF_hydro_IIA"/>
</dbReference>
<dbReference type="PANTHER" id="PTHR19288">
    <property type="entry name" value="4-NITROPHENYLPHOSPHATASE-RELATED"/>
    <property type="match status" value="1"/>
</dbReference>
<organism evidence="1 2">
    <name type="scientific">Tistrella bauzanensis</name>
    <dbReference type="NCBI Taxonomy" id="657419"/>
    <lineage>
        <taxon>Bacteria</taxon>
        <taxon>Pseudomonadati</taxon>
        <taxon>Pseudomonadota</taxon>
        <taxon>Alphaproteobacteria</taxon>
        <taxon>Geminicoccales</taxon>
        <taxon>Geminicoccaceae</taxon>
        <taxon>Tistrella</taxon>
    </lineage>
</organism>
<dbReference type="InterPro" id="IPR036412">
    <property type="entry name" value="HAD-like_sf"/>
</dbReference>
<dbReference type="PANTHER" id="PTHR19288:SF90">
    <property type="entry name" value="OS08G0542600 PROTEIN"/>
    <property type="match status" value="1"/>
</dbReference>
<dbReference type="EMBL" id="BMDZ01000051">
    <property type="protein sequence ID" value="GGB52619.1"/>
    <property type="molecule type" value="Genomic_DNA"/>
</dbReference>
<dbReference type="CDD" id="cd07525">
    <property type="entry name" value="HAD_like"/>
    <property type="match status" value="1"/>
</dbReference>
<gene>
    <name evidence="1" type="ORF">GCM10011505_37050</name>
</gene>
<evidence type="ECO:0000313" key="2">
    <source>
        <dbReference type="Proteomes" id="UP000603352"/>
    </source>
</evidence>
<dbReference type="NCBIfam" id="TIGR01459">
    <property type="entry name" value="HAD-SF-IIA-hyp4"/>
    <property type="match status" value="1"/>
</dbReference>
<dbReference type="Proteomes" id="UP000603352">
    <property type="component" value="Unassembled WGS sequence"/>
</dbReference>
<dbReference type="Pfam" id="PF13344">
    <property type="entry name" value="Hydrolase_6"/>
    <property type="match status" value="1"/>
</dbReference>
<accession>A0ABQ1IUS7</accession>
<dbReference type="RefSeq" id="WP_188580602.1">
    <property type="nucleotide sequence ID" value="NZ_BMDZ01000051.1"/>
</dbReference>
<sequence>MSMTVYDGVAAIAPAHDGFILDLWGVIHDGRELYPGAVDCLTRLRDSGRRIVFLTNAPRRAARVIEQLDRFGVDRGLYDGVVSSGETARDAAAGLLAAGKIGRRVLHLGPPRDAGLLDGLDFTDAADADGADLVLNTGFDDEDPRLEPLMPALQAAAARGLPMICANPDMVIVRLDGSRFPCAGLMAQAYENLGGRVIAFGKPFASVYDRCLDILDLPRDRVAAVGDGPHTDIQGATDYGIPGYFIAGGILAEKLGLSHGAMPDPDIAARVCAEEGFAPTAMLPAFIWGR</sequence>
<keyword evidence="2" id="KW-1185">Reference proteome</keyword>
<protein>
    <submittedName>
        <fullName evidence="1">Haloacid dehalogenase</fullName>
    </submittedName>
</protein>
<comment type="caution">
    <text evidence="1">The sequence shown here is derived from an EMBL/GenBank/DDBJ whole genome shotgun (WGS) entry which is preliminary data.</text>
</comment>
<dbReference type="InterPro" id="IPR023214">
    <property type="entry name" value="HAD_sf"/>
</dbReference>